<dbReference type="eggNOG" id="COG0384">
    <property type="taxonomic scope" value="Bacteria"/>
</dbReference>
<dbReference type="KEGG" id="dra:DR_1178"/>
<dbReference type="AlphaFoldDB" id="Q9RV52"/>
<dbReference type="Pfam" id="PF02567">
    <property type="entry name" value="PhzC-PhzF"/>
    <property type="match status" value="1"/>
</dbReference>
<accession>Q9RV52</accession>
<dbReference type="Gene3D" id="3.10.310.10">
    <property type="entry name" value="Diaminopimelate Epimerase, Chain A, domain 1"/>
    <property type="match status" value="2"/>
</dbReference>
<dbReference type="InParanoid" id="Q9RV52"/>
<dbReference type="OrthoDB" id="66862at2"/>
<sequence>MTGDAAGTPPVRYRVFAPRGVDGGKEVSVFADAAGDLQARAAQADTPLSVFVESAGLEGVRLRTFTPQREKGESDSASVAALSWLQSQGQLADFAEVQAGESSTPAQLCGGEWLLAQGTPQVSPCSLELDDIAGRLGLPLATAHLASTGRPNLVAEVPDLAALMDYVPAAAPITASGEATGSSGLVLYTLAAPAEGPQRRADVSFRAFGPLRGFLEDAASSNMAANLVAVLGERGLWPQDSNVLRAAQCQPGRPALLTAQFSAPGEAVWVGGRAERLN</sequence>
<gene>
    <name evidence="1" type="ordered locus">DR_1178</name>
</gene>
<name>Q9RV52_DEIRA</name>
<dbReference type="Proteomes" id="UP000002524">
    <property type="component" value="Chromosome 1"/>
</dbReference>
<dbReference type="PaxDb" id="243230-DR_1178"/>
<dbReference type="SUPFAM" id="SSF54506">
    <property type="entry name" value="Diaminopimelate epimerase-like"/>
    <property type="match status" value="1"/>
</dbReference>
<dbReference type="RefSeq" id="WP_010887821.1">
    <property type="nucleotide sequence ID" value="NC_001263.1"/>
</dbReference>
<dbReference type="PIRSF" id="PIRSF016184">
    <property type="entry name" value="PhzC_PhzF"/>
    <property type="match status" value="1"/>
</dbReference>
<dbReference type="EnsemblBacteria" id="AAF10757">
    <property type="protein sequence ID" value="AAF10757"/>
    <property type="gene ID" value="DR_1178"/>
</dbReference>
<keyword evidence="2" id="KW-1185">Reference proteome</keyword>
<dbReference type="EMBL" id="AE000513">
    <property type="protein sequence ID" value="AAF10757.1"/>
    <property type="molecule type" value="Genomic_DNA"/>
</dbReference>
<dbReference type="PIR" id="A75427">
    <property type="entry name" value="A75427"/>
</dbReference>
<protein>
    <recommendedName>
        <fullName evidence="3">PhzF family phenazine biosynthesis protein</fullName>
    </recommendedName>
</protein>
<evidence type="ECO:0008006" key="3">
    <source>
        <dbReference type="Google" id="ProtNLM"/>
    </source>
</evidence>
<proteinExistence type="predicted"/>
<reference evidence="1 2" key="1">
    <citation type="journal article" date="1999" name="Science">
        <title>Genome sequence of the radioresistant bacterium Deinococcus radiodurans R1.</title>
        <authorList>
            <person name="White O."/>
            <person name="Eisen J.A."/>
            <person name="Heidelberg J.F."/>
            <person name="Hickey E.K."/>
            <person name="Peterson J.D."/>
            <person name="Dodson R.J."/>
            <person name="Haft D.H."/>
            <person name="Gwinn M.L."/>
            <person name="Nelson W.C."/>
            <person name="Richardson D.L."/>
            <person name="Moffat K.S."/>
            <person name="Qin H."/>
            <person name="Jiang L."/>
            <person name="Pamphile W."/>
            <person name="Crosby M."/>
            <person name="Shen M."/>
            <person name="Vamathevan J.J."/>
            <person name="Lam P."/>
            <person name="McDonald L."/>
            <person name="Utterback T."/>
            <person name="Zalewski C."/>
            <person name="Makarova K.S."/>
            <person name="Aravind L."/>
            <person name="Daly M.J."/>
            <person name="Minton K.W."/>
            <person name="Fleischmann R.D."/>
            <person name="Ketchum K.A."/>
            <person name="Nelson K.E."/>
            <person name="Salzberg S."/>
            <person name="Smith H.O."/>
            <person name="Venter J.C."/>
            <person name="Fraser C.M."/>
        </authorList>
    </citation>
    <scope>NUCLEOTIDE SEQUENCE [LARGE SCALE GENOMIC DNA]</scope>
    <source>
        <strain evidence="2">ATCC 13939 / DSM 20539 / JCM 16871 / LMG 4051 / NBRC 15346 / NCIMB 9279 / R1 / VKM B-1422</strain>
    </source>
</reference>
<dbReference type="PATRIC" id="fig|243230.17.peg.1376"/>
<dbReference type="InterPro" id="IPR003719">
    <property type="entry name" value="Phenazine_PhzF-like"/>
</dbReference>
<organism evidence="1 2">
    <name type="scientific">Deinococcus radiodurans (strain ATCC 13939 / DSM 20539 / JCM 16871 / CCUG 27074 / LMG 4051 / NBRC 15346 / NCIMB 9279 / VKM B-1422 / R1)</name>
    <dbReference type="NCBI Taxonomy" id="243230"/>
    <lineage>
        <taxon>Bacteria</taxon>
        <taxon>Thermotogati</taxon>
        <taxon>Deinococcota</taxon>
        <taxon>Deinococci</taxon>
        <taxon>Deinococcales</taxon>
        <taxon>Deinococcaceae</taxon>
        <taxon>Deinococcus</taxon>
    </lineage>
</organism>
<dbReference type="GO" id="GO:0005737">
    <property type="term" value="C:cytoplasm"/>
    <property type="evidence" value="ECO:0000318"/>
    <property type="project" value="GO_Central"/>
</dbReference>
<dbReference type="STRING" id="243230.DR_1178"/>
<dbReference type="GeneID" id="69517425"/>
<evidence type="ECO:0000313" key="2">
    <source>
        <dbReference type="Proteomes" id="UP000002524"/>
    </source>
</evidence>
<dbReference type="GO" id="GO:0016853">
    <property type="term" value="F:isomerase activity"/>
    <property type="evidence" value="ECO:0000318"/>
    <property type="project" value="GO_Central"/>
</dbReference>
<evidence type="ECO:0000313" key="1">
    <source>
        <dbReference type="EMBL" id="AAF10757.1"/>
    </source>
</evidence>
<dbReference type="HOGENOM" id="CLU_1025722_0_0_0"/>